<keyword evidence="2" id="KW-1185">Reference proteome</keyword>
<dbReference type="EMBL" id="CAJVPY010000555">
    <property type="protein sequence ID" value="CAG8479954.1"/>
    <property type="molecule type" value="Genomic_DNA"/>
</dbReference>
<evidence type="ECO:0000313" key="1">
    <source>
        <dbReference type="EMBL" id="CAG8479954.1"/>
    </source>
</evidence>
<protein>
    <submittedName>
        <fullName evidence="1">4727_t:CDS:1</fullName>
    </submittedName>
</protein>
<dbReference type="Proteomes" id="UP000789405">
    <property type="component" value="Unassembled WGS sequence"/>
</dbReference>
<gene>
    <name evidence="1" type="ORF">DERYTH_LOCUS1874</name>
</gene>
<dbReference type="OrthoDB" id="2446524at2759"/>
<comment type="caution">
    <text evidence="1">The sequence shown here is derived from an EMBL/GenBank/DDBJ whole genome shotgun (WGS) entry which is preliminary data.</text>
</comment>
<sequence length="68" mass="7943">MIPLHKLHTTNIKVFGHLFHEKLRNEHGNKDFENVCCAAHVLNLVVSVDLKKVFQANGRPFPYLIWTY</sequence>
<accession>A0A9N8Z811</accession>
<evidence type="ECO:0000313" key="2">
    <source>
        <dbReference type="Proteomes" id="UP000789405"/>
    </source>
</evidence>
<dbReference type="AlphaFoldDB" id="A0A9N8Z811"/>
<reference evidence="1" key="1">
    <citation type="submission" date="2021-06" db="EMBL/GenBank/DDBJ databases">
        <authorList>
            <person name="Kallberg Y."/>
            <person name="Tangrot J."/>
            <person name="Rosling A."/>
        </authorList>
    </citation>
    <scope>NUCLEOTIDE SEQUENCE</scope>
    <source>
        <strain evidence="1">MA453B</strain>
    </source>
</reference>
<organism evidence="1 2">
    <name type="scientific">Dentiscutata erythropus</name>
    <dbReference type="NCBI Taxonomy" id="1348616"/>
    <lineage>
        <taxon>Eukaryota</taxon>
        <taxon>Fungi</taxon>
        <taxon>Fungi incertae sedis</taxon>
        <taxon>Mucoromycota</taxon>
        <taxon>Glomeromycotina</taxon>
        <taxon>Glomeromycetes</taxon>
        <taxon>Diversisporales</taxon>
        <taxon>Gigasporaceae</taxon>
        <taxon>Dentiscutata</taxon>
    </lineage>
</organism>
<name>A0A9N8Z811_9GLOM</name>
<proteinExistence type="predicted"/>